<gene>
    <name evidence="2" type="ORF">MNBD_GAMMA24-302</name>
</gene>
<accession>A0A3B1B153</accession>
<protein>
    <recommendedName>
        <fullName evidence="1">Chemoreceptor zinc-binding domain-containing protein</fullName>
    </recommendedName>
</protein>
<proteinExistence type="predicted"/>
<sequence length="149" mass="17441">MATPKKINKSEILEKIRAAKRSHVTWVKRARSLIDGVPVDKEKVPVMPTDCIFGQWYYGDGRQLAKLPSFQAIEDPHNHLHETYAKIFKRLFGDNRPSFFARVLGLKYKPHKEDLDEANELFRELQAWSDIIVGRLEKLEEQIKRLAER</sequence>
<organism evidence="2">
    <name type="scientific">hydrothermal vent metagenome</name>
    <dbReference type="NCBI Taxonomy" id="652676"/>
    <lineage>
        <taxon>unclassified sequences</taxon>
        <taxon>metagenomes</taxon>
        <taxon>ecological metagenomes</taxon>
    </lineage>
</organism>
<dbReference type="EMBL" id="UOFZ01000010">
    <property type="protein sequence ID" value="VAX12079.1"/>
    <property type="molecule type" value="Genomic_DNA"/>
</dbReference>
<evidence type="ECO:0000313" key="2">
    <source>
        <dbReference type="EMBL" id="VAX12079.1"/>
    </source>
</evidence>
<reference evidence="2" key="1">
    <citation type="submission" date="2018-06" db="EMBL/GenBank/DDBJ databases">
        <authorList>
            <person name="Zhirakovskaya E."/>
        </authorList>
    </citation>
    <scope>NUCLEOTIDE SEQUENCE</scope>
</reference>
<evidence type="ECO:0000259" key="1">
    <source>
        <dbReference type="Pfam" id="PF13682"/>
    </source>
</evidence>
<dbReference type="InterPro" id="IPR025991">
    <property type="entry name" value="Chemoreceptor_zinc-bind_dom"/>
</dbReference>
<name>A0A3B1B153_9ZZZZ</name>
<dbReference type="Gene3D" id="1.20.120.30">
    <property type="entry name" value="Aspartate receptor, ligand-binding domain"/>
    <property type="match status" value="1"/>
</dbReference>
<feature type="domain" description="Chemoreceptor zinc-binding" evidence="1">
    <location>
        <begin position="23"/>
        <end position="87"/>
    </location>
</feature>
<dbReference type="AlphaFoldDB" id="A0A3B1B153"/>
<dbReference type="Pfam" id="PF13682">
    <property type="entry name" value="CZB"/>
    <property type="match status" value="1"/>
</dbReference>